<name>A0A803Q8U7_CANSA</name>
<organism evidence="2 3">
    <name type="scientific">Cannabis sativa</name>
    <name type="common">Hemp</name>
    <name type="synonym">Marijuana</name>
    <dbReference type="NCBI Taxonomy" id="3483"/>
    <lineage>
        <taxon>Eukaryota</taxon>
        <taxon>Viridiplantae</taxon>
        <taxon>Streptophyta</taxon>
        <taxon>Embryophyta</taxon>
        <taxon>Tracheophyta</taxon>
        <taxon>Spermatophyta</taxon>
        <taxon>Magnoliopsida</taxon>
        <taxon>eudicotyledons</taxon>
        <taxon>Gunneridae</taxon>
        <taxon>Pentapetalae</taxon>
        <taxon>rosids</taxon>
        <taxon>fabids</taxon>
        <taxon>Rosales</taxon>
        <taxon>Cannabaceae</taxon>
        <taxon>Cannabis</taxon>
    </lineage>
</organism>
<dbReference type="EMBL" id="UZAU01000713">
    <property type="status" value="NOT_ANNOTATED_CDS"/>
    <property type="molecule type" value="Genomic_DNA"/>
</dbReference>
<reference evidence="2" key="1">
    <citation type="submission" date="2018-11" db="EMBL/GenBank/DDBJ databases">
        <authorList>
            <person name="Grassa J C."/>
        </authorList>
    </citation>
    <scope>NUCLEOTIDE SEQUENCE [LARGE SCALE GENOMIC DNA]</scope>
</reference>
<sequence length="922" mass="106468">MVRKKKVRRKPVTHVTVEESFTEREDETEDIDEVHSAEGFNLIAEMVRSQDILETENMSRSGSVRTQSWVEEVEDAMKMNVEKQQTLRSAKQTWEAFTNEKSLNRDQQLLFTEPLIRDGIKIAQVDLEEVQEEEKNWNTTVICKVLGANPPVSIFEGFIKRVWGHLGVVQVSKLSMGMIMVRFNDEATRDQVVEAGIVQFDRKPVIVRPRSVDLNAMNLVRTVPLWIRLQDLGLQYWGTKSSSALVITIGKPIMVDQHTNDQTWSQYAGVLVEMEIMDEPPRFIPYFNEFGQLQDQKVEYEWLPAMWKEKAVTKSHQEWVIPKNTVPVTAAKQPGNSKEIAESSNNVFHLLQQNESRVEKQEWTDNFPKTKAHYSWETISDHCLCFVSTTTNVEIGYKPFRYYNFWADHSEFKDVVLDSWQKPMRREGVTGLYLKLMRLKHSIKRFNRERVGDIGKIYQEARDLYIQARTQAQDQPRDTTVQQIEKETALNFNTQEKMYHSFLRQRSNVTWLSKGDENNAFFHSFLKKKRRMENSIVTYTNDYGEVVDNFSEVVKHFIKHFQGYMGTSTRPTQDLKKECMEMGNKLNREQQLALIKPFSTKEIKEALFSIPDTKSPGPDGYGVGFFKTLWPEIGAEFTKAVENFFLTGLVNQNQGAFVQGRSIAHNVMILQDLLKNYKRKNISPRCTIKVDISKAYDTVNWEFLEKLLKEFNLPGRFITWIMTCLKSTSYSILMNGRVQGSFQGKKGLRQGDPLSPLLFVLIMEYLTRRLLLAANHSEFRYQPLCKNLKIINLSFADDLMIFCKGDLGSIQIIKQILDEFSATSGLSININKSHLYFGGVKDEEKQKMVKELSLQEGEFPLKDKFTREDIHKARAGMRFKAALLYNSSIPQTLFEYSRQGRASAAGWELGAGRLDSMVGSNG</sequence>
<dbReference type="EnsemblPlants" id="evm.model.08.1488">
    <property type="protein sequence ID" value="cds.evm.model.08.1488"/>
    <property type="gene ID" value="evm.TU.08.1488"/>
</dbReference>
<dbReference type="Pfam" id="PF00078">
    <property type="entry name" value="RVT_1"/>
    <property type="match status" value="1"/>
</dbReference>
<dbReference type="InterPro" id="IPR025558">
    <property type="entry name" value="DUF4283"/>
</dbReference>
<dbReference type="PANTHER" id="PTHR31635:SF196">
    <property type="entry name" value="REVERSE TRANSCRIPTASE DOMAIN-CONTAINING PROTEIN-RELATED"/>
    <property type="match status" value="1"/>
</dbReference>
<keyword evidence="3" id="KW-1185">Reference proteome</keyword>
<dbReference type="CDD" id="cd01650">
    <property type="entry name" value="RT_nLTR_like"/>
    <property type="match status" value="1"/>
</dbReference>
<dbReference type="PANTHER" id="PTHR31635">
    <property type="entry name" value="REVERSE TRANSCRIPTASE DOMAIN-CONTAINING PROTEIN-RELATED"/>
    <property type="match status" value="1"/>
</dbReference>
<accession>A0A803Q8U7</accession>
<evidence type="ECO:0000313" key="2">
    <source>
        <dbReference type="EnsemblPlants" id="cds.evm.model.08.1488"/>
    </source>
</evidence>
<proteinExistence type="predicted"/>
<dbReference type="AlphaFoldDB" id="A0A803Q8U7"/>
<reference evidence="2" key="2">
    <citation type="submission" date="2021-03" db="UniProtKB">
        <authorList>
            <consortium name="EnsemblPlants"/>
        </authorList>
    </citation>
    <scope>IDENTIFICATION</scope>
</reference>
<dbReference type="InterPro" id="IPR000477">
    <property type="entry name" value="RT_dom"/>
</dbReference>
<feature type="domain" description="Reverse transcriptase" evidence="1">
    <location>
        <begin position="591"/>
        <end position="854"/>
    </location>
</feature>
<dbReference type="PROSITE" id="PS50878">
    <property type="entry name" value="RT_POL"/>
    <property type="match status" value="1"/>
</dbReference>
<evidence type="ECO:0000313" key="3">
    <source>
        <dbReference type="Proteomes" id="UP000596661"/>
    </source>
</evidence>
<dbReference type="Pfam" id="PF14111">
    <property type="entry name" value="DUF4283"/>
    <property type="match status" value="1"/>
</dbReference>
<evidence type="ECO:0000259" key="1">
    <source>
        <dbReference type="PROSITE" id="PS50878"/>
    </source>
</evidence>
<dbReference type="InterPro" id="IPR043502">
    <property type="entry name" value="DNA/RNA_pol_sf"/>
</dbReference>
<dbReference type="Proteomes" id="UP000596661">
    <property type="component" value="Chromosome 8"/>
</dbReference>
<dbReference type="SUPFAM" id="SSF56672">
    <property type="entry name" value="DNA/RNA polymerases"/>
    <property type="match status" value="1"/>
</dbReference>
<dbReference type="Gramene" id="evm.model.08.1488">
    <property type="protein sequence ID" value="cds.evm.model.08.1488"/>
    <property type="gene ID" value="evm.TU.08.1488"/>
</dbReference>
<protein>
    <recommendedName>
        <fullName evidence="1">Reverse transcriptase domain-containing protein</fullName>
    </recommendedName>
</protein>